<proteinExistence type="predicted"/>
<protein>
    <recommendedName>
        <fullName evidence="4">Calcineurin-like phosphoesterase domain-containing protein</fullName>
    </recommendedName>
</protein>
<dbReference type="InterPro" id="IPR004843">
    <property type="entry name" value="Calcineurin-like_PHP"/>
</dbReference>
<dbReference type="PANTHER" id="PTHR10340:SF57">
    <property type="entry name" value="METALLOPHOS DOMAIN-CONTAINING PROTEIN"/>
    <property type="match status" value="1"/>
</dbReference>
<dbReference type="EMBL" id="HBJA01058263">
    <property type="protein sequence ID" value="CAE0809481.1"/>
    <property type="molecule type" value="Transcribed_RNA"/>
</dbReference>
<feature type="domain" description="Calcineurin-like phosphoesterase" evidence="4">
    <location>
        <begin position="59"/>
        <end position="356"/>
    </location>
</feature>
<dbReference type="Pfam" id="PF00149">
    <property type="entry name" value="Metallophos"/>
    <property type="match status" value="1"/>
</dbReference>
<feature type="region of interest" description="Disordered" evidence="3">
    <location>
        <begin position="1"/>
        <end position="21"/>
    </location>
</feature>
<evidence type="ECO:0000256" key="3">
    <source>
        <dbReference type="SAM" id="MobiDB-lite"/>
    </source>
</evidence>
<evidence type="ECO:0000313" key="6">
    <source>
        <dbReference type="EMBL" id="CAE0809480.1"/>
    </source>
</evidence>
<gene>
    <name evidence="5" type="ORF">EGYM00163_LOCUS20611</name>
    <name evidence="6" type="ORF">EGYM00163_LOCUS20612</name>
    <name evidence="7" type="ORF">EGYM00163_LOCUS20613</name>
</gene>
<sequence>MDPKTSNFVDQPLSDIAQGPSRGTIEYKQYINPALPQSRLHDGDTDTVSRRAKDDGKFFIHISDTHHDPFFDPEATMGAAICHSCLFSEEVFGSEAYCPRTLPTNEASIEIGQYPFGRYGCNPPRRLVDSLYHAMKGIDAHPRFVVMTGDLAPHGYPGDKATLTNTTTFEDLCPTKLLIMKRQAAFWKQHFPHTKLVFTLGNNDHFPKDKYWQPFITALGDVFHEEGLFTKKEHEMFTRYGSVYYDIDNLRFIALDFTLFTPGGEVTFVDPASLSGLSEEETACELFPVRHRTIQWFERTLKEAREQKKAVYIVGHQPLTTKRGKDELNVYGVHYGKLKFLLDRYQDIIKVGLFGHRNLAAIQPIASALGRPIIPSITVPGVSPRGKNHPAFHVVFYEADGTVHDFEQWVFALGNENAKASKEGKGYKGEWKMHHRELYSWKAFSKGEKFTVAGLMHTLHSILTDERVFFDIELWKRGGYVGDETPENYKCKAKYDTANAMMQCLFPKQDPRCWDQKWLA</sequence>
<dbReference type="PANTHER" id="PTHR10340">
    <property type="entry name" value="SPHINGOMYELIN PHOSPHODIESTERASE"/>
    <property type="match status" value="1"/>
</dbReference>
<evidence type="ECO:0000313" key="7">
    <source>
        <dbReference type="EMBL" id="CAE0809481.1"/>
    </source>
</evidence>
<evidence type="ECO:0000313" key="5">
    <source>
        <dbReference type="EMBL" id="CAE0809479.1"/>
    </source>
</evidence>
<keyword evidence="1" id="KW-0378">Hydrolase</keyword>
<reference evidence="7" key="1">
    <citation type="submission" date="2021-01" db="EMBL/GenBank/DDBJ databases">
        <authorList>
            <person name="Corre E."/>
            <person name="Pelletier E."/>
            <person name="Niang G."/>
            <person name="Scheremetjew M."/>
            <person name="Finn R."/>
            <person name="Kale V."/>
            <person name="Holt S."/>
            <person name="Cochrane G."/>
            <person name="Meng A."/>
            <person name="Brown T."/>
            <person name="Cohen L."/>
        </authorList>
    </citation>
    <scope>NUCLEOTIDE SEQUENCE</scope>
    <source>
        <strain evidence="7">CCMP1594</strain>
    </source>
</reference>
<evidence type="ECO:0000256" key="2">
    <source>
        <dbReference type="ARBA" id="ARBA00023180"/>
    </source>
</evidence>
<dbReference type="InterPro" id="IPR029052">
    <property type="entry name" value="Metallo-depent_PP-like"/>
</dbReference>
<dbReference type="EMBL" id="HBJA01058261">
    <property type="protein sequence ID" value="CAE0809479.1"/>
    <property type="molecule type" value="Transcribed_RNA"/>
</dbReference>
<accession>A0A6T2AYJ6</accession>
<organism evidence="7">
    <name type="scientific">Eutreptiella gymnastica</name>
    <dbReference type="NCBI Taxonomy" id="73025"/>
    <lineage>
        <taxon>Eukaryota</taxon>
        <taxon>Discoba</taxon>
        <taxon>Euglenozoa</taxon>
        <taxon>Euglenida</taxon>
        <taxon>Spirocuta</taxon>
        <taxon>Euglenophyceae</taxon>
        <taxon>Eutreptiales</taxon>
        <taxon>Eutreptiaceae</taxon>
        <taxon>Eutreptiella</taxon>
    </lineage>
</organism>
<name>A0A6T2AYJ6_9EUGL</name>
<evidence type="ECO:0000259" key="4">
    <source>
        <dbReference type="Pfam" id="PF00149"/>
    </source>
</evidence>
<dbReference type="AlphaFoldDB" id="A0A6T2AYJ6"/>
<dbReference type="Gene3D" id="3.60.21.10">
    <property type="match status" value="1"/>
</dbReference>
<dbReference type="EMBL" id="HBJA01058262">
    <property type="protein sequence ID" value="CAE0809480.1"/>
    <property type="molecule type" value="Transcribed_RNA"/>
</dbReference>
<evidence type="ECO:0000256" key="1">
    <source>
        <dbReference type="ARBA" id="ARBA00022801"/>
    </source>
</evidence>
<dbReference type="GO" id="GO:0016787">
    <property type="term" value="F:hydrolase activity"/>
    <property type="evidence" value="ECO:0007669"/>
    <property type="project" value="UniProtKB-KW"/>
</dbReference>
<keyword evidence="2" id="KW-0325">Glycoprotein</keyword>
<dbReference type="SUPFAM" id="SSF56300">
    <property type="entry name" value="Metallo-dependent phosphatases"/>
    <property type="match status" value="1"/>
</dbReference>